<keyword evidence="3" id="KW-1185">Reference proteome</keyword>
<evidence type="ECO:0008006" key="4">
    <source>
        <dbReference type="Google" id="ProtNLM"/>
    </source>
</evidence>
<dbReference type="eggNOG" id="ENOG5033MMV">
    <property type="taxonomic scope" value="Bacteria"/>
</dbReference>
<dbReference type="STRING" id="1198114.AciX9_3409"/>
<feature type="compositionally biased region" description="Acidic residues" evidence="1">
    <location>
        <begin position="50"/>
        <end position="67"/>
    </location>
</feature>
<dbReference type="KEGG" id="acm:AciX9_3409"/>
<sequence>MAIVCPECDNPLDIDVDMTDEGEVITCDECGTELEVVTLDPLHVAPVDAEGYDDEDLTRDSGEEEDE</sequence>
<dbReference type="InterPro" id="IPR005906">
    <property type="entry name" value="LysW"/>
</dbReference>
<dbReference type="OrthoDB" id="2628219at2"/>
<evidence type="ECO:0000313" key="2">
    <source>
        <dbReference type="EMBL" id="ADW70415.1"/>
    </source>
</evidence>
<organism evidence="3">
    <name type="scientific">Granulicella tundricola (strain ATCC BAA-1859 / DSM 23138 / MP5ACTX9)</name>
    <dbReference type="NCBI Taxonomy" id="1198114"/>
    <lineage>
        <taxon>Bacteria</taxon>
        <taxon>Pseudomonadati</taxon>
        <taxon>Acidobacteriota</taxon>
        <taxon>Terriglobia</taxon>
        <taxon>Terriglobales</taxon>
        <taxon>Acidobacteriaceae</taxon>
        <taxon>Granulicella</taxon>
    </lineage>
</organism>
<dbReference type="EMBL" id="CP002480">
    <property type="protein sequence ID" value="ADW70415.1"/>
    <property type="molecule type" value="Genomic_DNA"/>
</dbReference>
<dbReference type="Proteomes" id="UP000000343">
    <property type="component" value="Chromosome"/>
</dbReference>
<proteinExistence type="predicted"/>
<accession>E8X3B4</accession>
<dbReference type="AlphaFoldDB" id="E8X3B4"/>
<dbReference type="Gene3D" id="2.20.28.160">
    <property type="match status" value="1"/>
</dbReference>
<dbReference type="PaxDb" id="1198114-AciX9_3409"/>
<evidence type="ECO:0000256" key="1">
    <source>
        <dbReference type="SAM" id="MobiDB-lite"/>
    </source>
</evidence>
<dbReference type="HOGENOM" id="CLU_199582_0_0_0"/>
<reference evidence="3" key="1">
    <citation type="submission" date="2011-01" db="EMBL/GenBank/DDBJ databases">
        <title>Complete sequence of chromosome of Acidobacterium sp. MP5ACTX9.</title>
        <authorList>
            <consortium name="US DOE Joint Genome Institute"/>
            <person name="Lucas S."/>
            <person name="Copeland A."/>
            <person name="Lapidus A."/>
            <person name="Cheng J.-F."/>
            <person name="Goodwin L."/>
            <person name="Pitluck S."/>
            <person name="Teshima H."/>
            <person name="Detter J.C."/>
            <person name="Han C."/>
            <person name="Tapia R."/>
            <person name="Land M."/>
            <person name="Hauser L."/>
            <person name="Kyrpides N."/>
            <person name="Ivanova N."/>
            <person name="Ovchinnikova G."/>
            <person name="Pagani I."/>
            <person name="Rawat S.R."/>
            <person name="Mannisto M."/>
            <person name="Haggblom M.M."/>
            <person name="Woyke T."/>
        </authorList>
    </citation>
    <scope>NUCLEOTIDE SEQUENCE [LARGE SCALE GENOMIC DNA]</scope>
    <source>
        <strain evidence="3">MP5ACTX9</strain>
    </source>
</reference>
<protein>
    <recommendedName>
        <fullName evidence="4">Lysine biosynthesis protein LysW</fullName>
    </recommendedName>
</protein>
<gene>
    <name evidence="2" type="ordered locus">AciX9_3409</name>
</gene>
<evidence type="ECO:0000313" key="3">
    <source>
        <dbReference type="Proteomes" id="UP000000343"/>
    </source>
</evidence>
<dbReference type="Pfam" id="PF21344">
    <property type="entry name" value="Zn_ribbon_LysW"/>
    <property type="match status" value="1"/>
</dbReference>
<feature type="region of interest" description="Disordered" evidence="1">
    <location>
        <begin position="47"/>
        <end position="67"/>
    </location>
</feature>
<name>E8X3B4_GRATM</name>